<dbReference type="PANTHER" id="PTHR37943:SF1">
    <property type="entry name" value="PROTEIN VES"/>
    <property type="match status" value="1"/>
</dbReference>
<dbReference type="Proteomes" id="UP000608513">
    <property type="component" value="Unassembled WGS sequence"/>
</dbReference>
<accession>A0A923MUB9</accession>
<comment type="caution">
    <text evidence="1">The sequence shown here is derived from an EMBL/GenBank/DDBJ whole genome shotgun (WGS) entry which is preliminary data.</text>
</comment>
<dbReference type="InterPro" id="IPR010282">
    <property type="entry name" value="Uncharacterised_HutD/Ves"/>
</dbReference>
<keyword evidence="2" id="KW-1185">Reference proteome</keyword>
<dbReference type="EMBL" id="JACORT010000005">
    <property type="protein sequence ID" value="MBC5783907.1"/>
    <property type="molecule type" value="Genomic_DNA"/>
</dbReference>
<dbReference type="InterPro" id="IPR011051">
    <property type="entry name" value="RmlC_Cupin_sf"/>
</dbReference>
<proteinExistence type="predicted"/>
<dbReference type="Pfam" id="PF05962">
    <property type="entry name" value="HutD"/>
    <property type="match status" value="1"/>
</dbReference>
<dbReference type="Gene3D" id="2.60.120.10">
    <property type="entry name" value="Jelly Rolls"/>
    <property type="match status" value="1"/>
</dbReference>
<protein>
    <submittedName>
        <fullName evidence="1">HutD family protein</fullName>
    </submittedName>
</protein>
<name>A0A923MUB9_9BURK</name>
<dbReference type="SUPFAM" id="SSF51182">
    <property type="entry name" value="RmlC-like cupins"/>
    <property type="match status" value="1"/>
</dbReference>
<dbReference type="RefSeq" id="WP_187076657.1">
    <property type="nucleotide sequence ID" value="NZ_JACORT010000005.1"/>
</dbReference>
<dbReference type="InterPro" id="IPR014710">
    <property type="entry name" value="RmlC-like_jellyroll"/>
</dbReference>
<dbReference type="PANTHER" id="PTHR37943">
    <property type="entry name" value="PROTEIN VES"/>
    <property type="match status" value="1"/>
</dbReference>
<dbReference type="CDD" id="cd20293">
    <property type="entry name" value="cupin_HutD_N"/>
    <property type="match status" value="1"/>
</dbReference>
<organism evidence="1 2">
    <name type="scientific">Ramlibacter cellulosilyticus</name>
    <dbReference type="NCBI Taxonomy" id="2764187"/>
    <lineage>
        <taxon>Bacteria</taxon>
        <taxon>Pseudomonadati</taxon>
        <taxon>Pseudomonadota</taxon>
        <taxon>Betaproteobacteria</taxon>
        <taxon>Burkholderiales</taxon>
        <taxon>Comamonadaceae</taxon>
        <taxon>Ramlibacter</taxon>
    </lineage>
</organism>
<sequence>MNWQLVSLERQPAQPWRNGGGLTRELLAWPQPHDWRIRLSVADVQASGPFSRFDGIERWFAVLEGDGVVLHTEDATHRLTADSAPLRFDGALAVDCSLLGGPTRDFNLMARPGASRMQRVWGASELRGEAGALLALYTHGTGAELRSGKDRLALPPFHLAWRVAEEAVQAHVAAQDALWMEAFA</sequence>
<evidence type="ECO:0000313" key="1">
    <source>
        <dbReference type="EMBL" id="MBC5783907.1"/>
    </source>
</evidence>
<reference evidence="1" key="1">
    <citation type="submission" date="2020-08" db="EMBL/GenBank/DDBJ databases">
        <title>Ramlibacter sp. USB13 16S ribosomal RNA gene genome sequencing and assembly.</title>
        <authorList>
            <person name="Kang M."/>
        </authorList>
    </citation>
    <scope>NUCLEOTIDE SEQUENCE</scope>
    <source>
        <strain evidence="1">USB13</strain>
    </source>
</reference>
<gene>
    <name evidence="1" type="ORF">H8N03_13205</name>
</gene>
<evidence type="ECO:0000313" key="2">
    <source>
        <dbReference type="Proteomes" id="UP000608513"/>
    </source>
</evidence>
<dbReference type="AlphaFoldDB" id="A0A923MUB9"/>